<proteinExistence type="predicted"/>
<evidence type="ECO:0000313" key="3">
    <source>
        <dbReference type="Proteomes" id="UP001063782"/>
    </source>
</evidence>
<protein>
    <submittedName>
        <fullName evidence="2">Bor family protein</fullName>
    </submittedName>
</protein>
<dbReference type="Pfam" id="PF06291">
    <property type="entry name" value="Lambda_Bor"/>
    <property type="match status" value="1"/>
</dbReference>
<feature type="signal peptide" evidence="1">
    <location>
        <begin position="1"/>
        <end position="18"/>
    </location>
</feature>
<gene>
    <name evidence="2" type="ORF">LU297_04425</name>
</gene>
<sequence>MKKLLMVGAIAVLSTGCATQNYVLSEGGQAAPTQSEWQHFFVGGIGQEKIQNAAQVCGGANKVAKVQTQTTFLNGLANAVGQGIYTPRQSNIYCK</sequence>
<dbReference type="PROSITE" id="PS51257">
    <property type="entry name" value="PROKAR_LIPOPROTEIN"/>
    <property type="match status" value="1"/>
</dbReference>
<feature type="chain" id="PRO_5046407929" evidence="1">
    <location>
        <begin position="19"/>
        <end position="95"/>
    </location>
</feature>
<reference evidence="2" key="1">
    <citation type="submission" date="2021-12" db="EMBL/GenBank/DDBJ databases">
        <title>taxonomy of Moraxella sp. ZY201224.</title>
        <authorList>
            <person name="Li F."/>
        </authorList>
    </citation>
    <scope>NUCLEOTIDE SEQUENCE</scope>
    <source>
        <strain evidence="2">ZY201224</strain>
    </source>
</reference>
<name>A0ABY6F744_9GAMM</name>
<keyword evidence="1" id="KW-0732">Signal</keyword>
<dbReference type="EMBL" id="CP089977">
    <property type="protein sequence ID" value="UXZ05690.1"/>
    <property type="molecule type" value="Genomic_DNA"/>
</dbReference>
<accession>A0ABY6F744</accession>
<keyword evidence="3" id="KW-1185">Reference proteome</keyword>
<evidence type="ECO:0000313" key="2">
    <source>
        <dbReference type="EMBL" id="UXZ05690.1"/>
    </source>
</evidence>
<evidence type="ECO:0000256" key="1">
    <source>
        <dbReference type="SAM" id="SignalP"/>
    </source>
</evidence>
<dbReference type="RefSeq" id="WP_263077204.1">
    <property type="nucleotide sequence ID" value="NZ_CP089977.1"/>
</dbReference>
<dbReference type="InterPro" id="IPR010438">
    <property type="entry name" value="Lambda_Bor"/>
</dbReference>
<organism evidence="2 3">
    <name type="scientific">Moraxella nasicaprae</name>
    <dbReference type="NCBI Taxonomy" id="2904122"/>
    <lineage>
        <taxon>Bacteria</taxon>
        <taxon>Pseudomonadati</taxon>
        <taxon>Pseudomonadota</taxon>
        <taxon>Gammaproteobacteria</taxon>
        <taxon>Moraxellales</taxon>
        <taxon>Moraxellaceae</taxon>
        <taxon>Moraxella</taxon>
    </lineage>
</organism>
<dbReference type="Proteomes" id="UP001063782">
    <property type="component" value="Chromosome"/>
</dbReference>